<feature type="domain" description="Endonuclease/exonuclease/phosphatase" evidence="2">
    <location>
        <begin position="215"/>
        <end position="373"/>
    </location>
</feature>
<gene>
    <name evidence="3" type="ORF">Ddye_014994</name>
</gene>
<evidence type="ECO:0000259" key="2">
    <source>
        <dbReference type="Pfam" id="PF03372"/>
    </source>
</evidence>
<dbReference type="PANTHER" id="PTHR35218">
    <property type="entry name" value="RNASE H DOMAIN-CONTAINING PROTEIN"/>
    <property type="match status" value="1"/>
</dbReference>
<dbReference type="GO" id="GO:0003824">
    <property type="term" value="F:catalytic activity"/>
    <property type="evidence" value="ECO:0007669"/>
    <property type="project" value="InterPro"/>
</dbReference>
<dbReference type="SUPFAM" id="SSF56219">
    <property type="entry name" value="DNase I-like"/>
    <property type="match status" value="1"/>
</dbReference>
<dbReference type="AlphaFoldDB" id="A0AAD9WZ57"/>
<dbReference type="PANTHER" id="PTHR35218:SF9">
    <property type="entry name" value="ENDONUCLEASE_EXONUCLEASE_PHOSPHATASE DOMAIN-CONTAINING PROTEIN"/>
    <property type="match status" value="1"/>
</dbReference>
<evidence type="ECO:0000313" key="3">
    <source>
        <dbReference type="EMBL" id="KAK2647505.1"/>
    </source>
</evidence>
<keyword evidence="4" id="KW-1185">Reference proteome</keyword>
<name>A0AAD9WZ57_9ROSI</name>
<dbReference type="Gene3D" id="3.60.10.10">
    <property type="entry name" value="Endonuclease/exonuclease/phosphatase"/>
    <property type="match status" value="1"/>
</dbReference>
<dbReference type="InterPro" id="IPR036691">
    <property type="entry name" value="Endo/exonu/phosph_ase_sf"/>
</dbReference>
<dbReference type="Proteomes" id="UP001280121">
    <property type="component" value="Unassembled WGS sequence"/>
</dbReference>
<proteinExistence type="predicted"/>
<feature type="compositionally biased region" description="Polar residues" evidence="1">
    <location>
        <begin position="155"/>
        <end position="171"/>
    </location>
</feature>
<feature type="region of interest" description="Disordered" evidence="1">
    <location>
        <begin position="146"/>
        <end position="171"/>
    </location>
</feature>
<accession>A0AAD9WZ57</accession>
<comment type="caution">
    <text evidence="3">The sequence shown here is derived from an EMBL/GenBank/DDBJ whole genome shotgun (WGS) entry which is preliminary data.</text>
</comment>
<dbReference type="InterPro" id="IPR005135">
    <property type="entry name" value="Endo/exonuclease/phosphatase"/>
</dbReference>
<organism evidence="3 4">
    <name type="scientific">Dipteronia dyeriana</name>
    <dbReference type="NCBI Taxonomy" id="168575"/>
    <lineage>
        <taxon>Eukaryota</taxon>
        <taxon>Viridiplantae</taxon>
        <taxon>Streptophyta</taxon>
        <taxon>Embryophyta</taxon>
        <taxon>Tracheophyta</taxon>
        <taxon>Spermatophyta</taxon>
        <taxon>Magnoliopsida</taxon>
        <taxon>eudicotyledons</taxon>
        <taxon>Gunneridae</taxon>
        <taxon>Pentapetalae</taxon>
        <taxon>rosids</taxon>
        <taxon>malvids</taxon>
        <taxon>Sapindales</taxon>
        <taxon>Sapindaceae</taxon>
        <taxon>Hippocastanoideae</taxon>
        <taxon>Acereae</taxon>
        <taxon>Dipteronia</taxon>
    </lineage>
</organism>
<sequence>MGGLIGEVQETDTSPTGECVGSFLRVRVLVRIDRPLRRILRVDVLRDGTESIMLLRYERLPDHCYRYGRLGHVVRDCLMAPVGEVSENYNLMFGSWLRASSPIRSGKTRTGKEGVRWEGDLQGFSNMMKSPNGKRENQGLCQSKEIGRFGPNKASVENTESQSQSLDTNDINGMQNLDLVGQRQGQKQENGRGELGMGQEKVMDSQLKRLVVKRRGLGNTQAFQILCRYIMEYNPEIMFLMETKVNHVVMENIRVKLGYAGKFVVDVVGRKGGLCLFWSDNLDVSLLSYSLFHIDVRVVSHNDTTWRFTGFYGHPESNKRSHAWNLLRRLCGMSKIMWMCAGDFNEVLEDSEKLGGLPRPRHLINNFRNTLDDYGLQDMGFLGPLFTLCNRREGEAMIQERLDKCICDIHWRSIFTGAVVRHLNFGNRVIGLLSLKLILELDLYRVMVDMVGDVSISRNVGQIKVSVKRWSLGYGIK</sequence>
<reference evidence="3" key="1">
    <citation type="journal article" date="2023" name="Plant J.">
        <title>Genome sequences and population genomics provide insights into the demographic history, inbreeding, and mutation load of two 'living fossil' tree species of Dipteronia.</title>
        <authorList>
            <person name="Feng Y."/>
            <person name="Comes H.P."/>
            <person name="Chen J."/>
            <person name="Zhu S."/>
            <person name="Lu R."/>
            <person name="Zhang X."/>
            <person name="Li P."/>
            <person name="Qiu J."/>
            <person name="Olsen K.M."/>
            <person name="Qiu Y."/>
        </authorList>
    </citation>
    <scope>NUCLEOTIDE SEQUENCE</scope>
    <source>
        <strain evidence="3">KIB01</strain>
    </source>
</reference>
<evidence type="ECO:0000256" key="1">
    <source>
        <dbReference type="SAM" id="MobiDB-lite"/>
    </source>
</evidence>
<protein>
    <recommendedName>
        <fullName evidence="2">Endonuclease/exonuclease/phosphatase domain-containing protein</fullName>
    </recommendedName>
</protein>
<dbReference type="Pfam" id="PF03372">
    <property type="entry name" value="Exo_endo_phos"/>
    <property type="match status" value="1"/>
</dbReference>
<evidence type="ECO:0000313" key="4">
    <source>
        <dbReference type="Proteomes" id="UP001280121"/>
    </source>
</evidence>
<dbReference type="EMBL" id="JANJYI010000005">
    <property type="protein sequence ID" value="KAK2647505.1"/>
    <property type="molecule type" value="Genomic_DNA"/>
</dbReference>